<dbReference type="Proteomes" id="UP000293583">
    <property type="component" value="Unassembled WGS sequence"/>
</dbReference>
<dbReference type="RefSeq" id="WP_130895353.1">
    <property type="nucleotide sequence ID" value="NZ_CP049835.1"/>
</dbReference>
<dbReference type="OrthoDB" id="943289at2"/>
<organism evidence="1 2">
    <name type="scientific">Aquirufa antheringensis</name>
    <dbReference type="NCBI Taxonomy" id="2516559"/>
    <lineage>
        <taxon>Bacteria</taxon>
        <taxon>Pseudomonadati</taxon>
        <taxon>Bacteroidota</taxon>
        <taxon>Cytophagia</taxon>
        <taxon>Cytophagales</taxon>
        <taxon>Flectobacillaceae</taxon>
        <taxon>Aquirufa</taxon>
    </lineage>
</organism>
<protein>
    <submittedName>
        <fullName evidence="1">Uncharacterized protein</fullName>
    </submittedName>
</protein>
<evidence type="ECO:0000313" key="2">
    <source>
        <dbReference type="Proteomes" id="UP000293583"/>
    </source>
</evidence>
<gene>
    <name evidence="1" type="ORF">EWU20_02875</name>
</gene>
<keyword evidence="2" id="KW-1185">Reference proteome</keyword>
<reference evidence="1 2" key="1">
    <citation type="submission" date="2019-02" db="EMBL/GenBank/DDBJ databases">
        <title>Genome of a new Bacteroidetes strain.</title>
        <authorList>
            <person name="Pitt A."/>
        </authorList>
    </citation>
    <scope>NUCLEOTIDE SEQUENCE [LARGE SCALE GENOMIC DNA]</scope>
    <source>
        <strain evidence="1 2">103A-SOEBACH</strain>
    </source>
</reference>
<name>A0A4Q9BHB5_9BACT</name>
<accession>A0A4Q9BHB5</accession>
<proteinExistence type="predicted"/>
<dbReference type="AlphaFoldDB" id="A0A4Q9BHB5"/>
<comment type="caution">
    <text evidence="1">The sequence shown here is derived from an EMBL/GenBank/DDBJ whole genome shotgun (WGS) entry which is preliminary data.</text>
</comment>
<evidence type="ECO:0000313" key="1">
    <source>
        <dbReference type="EMBL" id="TBH75544.1"/>
    </source>
</evidence>
<sequence>MIYRLYPTLLNSFNLYVSQSRDGNGKIIVDEIELIDRINRVRKPTTNAQQKGIDFERAVTLGENEEAFAEGIIDQARELLPAKYKTQFYVESRYKNAQIYGYIDGVGDSVAFDLKSTAYYEPNRFLTNHQNLYLLGLQKYGIERLDYVITDFKQVYVESYDVKNIDFSFQYDQIEKFILFLEENKKFIRDKKIFDRKSSDNQLSIFE</sequence>
<dbReference type="EMBL" id="SEWY01000001">
    <property type="protein sequence ID" value="TBH75544.1"/>
    <property type="molecule type" value="Genomic_DNA"/>
</dbReference>